<evidence type="ECO:0000256" key="7">
    <source>
        <dbReference type="ARBA" id="ARBA00083669"/>
    </source>
</evidence>
<keyword evidence="3" id="KW-0819">tRNA processing</keyword>
<sequence length="467" mass="53722">MAISLCSSCYTAISEHLQDTQESEEYYQCCLCFGLLDPSIYQKIIEKTKEEYAQNRFDGKNFVLAVNFPVSQLLRELFIQKIMDKTWNEMMMSPKSRLTYILMAKFRQDGFLRPSLTGDLTLTVTFENSEFVQRDTDFFMCHKPAGFLNAGNRKRKQIDEEEITGLLTKVKVQNLVEQLSLDIIKAFTFTSPTKSLDVTVEFQRDLLHIGGRYCKFSRSLPQSPWTPNHETPKILGNSVAEKVSQPMHEYFRCDSTKFIASGREDIDVRMLGQGRPFAIVLQNARKWVEMYSKETREKALKILKEKINAENKDIQVGDLAVVTQKETQLLNVGQEEKKKIYTALCYSHQKITEEMAKKLEAAMPVEINQLTPIRVLFRRPLLDRPRTIHAAKIQILDDHYFYLSVETQAGTYVKEFVHSDFGRTRPSVGTLLGFELTDGMSILELDVEGVDLEWPPCKKEVKAENGI</sequence>
<evidence type="ECO:0000256" key="4">
    <source>
        <dbReference type="ARBA" id="ARBA00023235"/>
    </source>
</evidence>
<feature type="domain" description="Pus10-like C-terminal" evidence="8">
    <location>
        <begin position="209"/>
        <end position="451"/>
    </location>
</feature>
<evidence type="ECO:0000313" key="10">
    <source>
        <dbReference type="WBParaSite" id="PSU_v2.g10812.t1"/>
    </source>
</evidence>
<evidence type="ECO:0000256" key="3">
    <source>
        <dbReference type="ARBA" id="ARBA00022694"/>
    </source>
</evidence>
<dbReference type="FunFam" id="3.30.70.2510:FF:000001">
    <property type="entry name" value="tRNA pseudouridine synthase Pus10"/>
    <property type="match status" value="1"/>
</dbReference>
<protein>
    <recommendedName>
        <fullName evidence="2">tRNA pseudouridine(55) synthase</fullName>
        <ecNumber evidence="2">5.4.99.25</ecNumber>
    </recommendedName>
    <alternativeName>
        <fullName evidence="7">tRNA pseudouridine 55 synthase</fullName>
    </alternativeName>
    <alternativeName>
        <fullName evidence="5">tRNA pseudouridylate synthase</fullName>
    </alternativeName>
    <alternativeName>
        <fullName evidence="6">tRNA-uridine isomerase</fullName>
    </alternativeName>
</protein>
<evidence type="ECO:0000256" key="2">
    <source>
        <dbReference type="ARBA" id="ARBA00012787"/>
    </source>
</evidence>
<dbReference type="AlphaFoldDB" id="A0A914XWA3"/>
<dbReference type="InterPro" id="IPR020103">
    <property type="entry name" value="PsdUridine_synth_cat_dom_sf"/>
</dbReference>
<evidence type="ECO:0000256" key="6">
    <source>
        <dbReference type="ARBA" id="ARBA00079393"/>
    </source>
</evidence>
<organism evidence="9 10">
    <name type="scientific">Panagrolaimus superbus</name>
    <dbReference type="NCBI Taxonomy" id="310955"/>
    <lineage>
        <taxon>Eukaryota</taxon>
        <taxon>Metazoa</taxon>
        <taxon>Ecdysozoa</taxon>
        <taxon>Nematoda</taxon>
        <taxon>Chromadorea</taxon>
        <taxon>Rhabditida</taxon>
        <taxon>Tylenchina</taxon>
        <taxon>Panagrolaimomorpha</taxon>
        <taxon>Panagrolaimoidea</taxon>
        <taxon>Panagrolaimidae</taxon>
        <taxon>Panagrolaimus</taxon>
    </lineage>
</organism>
<evidence type="ECO:0000259" key="8">
    <source>
        <dbReference type="Pfam" id="PF21238"/>
    </source>
</evidence>
<dbReference type="Proteomes" id="UP000887577">
    <property type="component" value="Unplaced"/>
</dbReference>
<reference evidence="10" key="1">
    <citation type="submission" date="2022-11" db="UniProtKB">
        <authorList>
            <consortium name="WormBaseParasite"/>
        </authorList>
    </citation>
    <scope>IDENTIFICATION</scope>
</reference>
<keyword evidence="9" id="KW-1185">Reference proteome</keyword>
<dbReference type="FunFam" id="3.30.70.3190:FF:000001">
    <property type="entry name" value="tRNA pseudouridine synthase Pus10"/>
    <property type="match status" value="1"/>
</dbReference>
<keyword evidence="4" id="KW-0413">Isomerase</keyword>
<name>A0A914XWA3_9BILA</name>
<dbReference type="GO" id="GO:0003723">
    <property type="term" value="F:RNA binding"/>
    <property type="evidence" value="ECO:0007669"/>
    <property type="project" value="InterPro"/>
</dbReference>
<evidence type="ECO:0000256" key="1">
    <source>
        <dbReference type="ARBA" id="ARBA00009652"/>
    </source>
</evidence>
<dbReference type="WBParaSite" id="PSU_v2.g10812.t1">
    <property type="protein sequence ID" value="PSU_v2.g10812.t1"/>
    <property type="gene ID" value="PSU_v2.g10812"/>
</dbReference>
<dbReference type="SUPFAM" id="SSF55120">
    <property type="entry name" value="Pseudouridine synthase"/>
    <property type="match status" value="1"/>
</dbReference>
<dbReference type="InterPro" id="IPR039894">
    <property type="entry name" value="Pus10-like"/>
</dbReference>
<dbReference type="PANTHER" id="PTHR21568">
    <property type="entry name" value="TRNA PSEUDOURIDINE SYNTHASE PUS10"/>
    <property type="match status" value="1"/>
</dbReference>
<proteinExistence type="inferred from homology"/>
<dbReference type="Gene3D" id="3.30.70.3190">
    <property type="match status" value="1"/>
</dbReference>
<evidence type="ECO:0000313" key="9">
    <source>
        <dbReference type="Proteomes" id="UP000887577"/>
    </source>
</evidence>
<dbReference type="GO" id="GO:0031119">
    <property type="term" value="P:tRNA pseudouridine synthesis"/>
    <property type="evidence" value="ECO:0007669"/>
    <property type="project" value="TreeGrafter"/>
</dbReference>
<dbReference type="Gene3D" id="3.30.70.2510">
    <property type="match status" value="1"/>
</dbReference>
<dbReference type="PANTHER" id="PTHR21568:SF0">
    <property type="entry name" value="TRNA PSEUDOURIDINE SYNTHASE PUS10"/>
    <property type="match status" value="1"/>
</dbReference>
<dbReference type="GO" id="GO:0160148">
    <property type="term" value="F:tRNA pseudouridine(55) synthase activity"/>
    <property type="evidence" value="ECO:0007669"/>
    <property type="project" value="UniProtKB-EC"/>
</dbReference>
<dbReference type="EC" id="5.4.99.25" evidence="2"/>
<accession>A0A914XWA3</accession>
<evidence type="ECO:0000256" key="5">
    <source>
        <dbReference type="ARBA" id="ARBA00075270"/>
    </source>
</evidence>
<comment type="similarity">
    <text evidence="1">Belongs to the pseudouridine synthase Pus10 family.</text>
</comment>
<dbReference type="Pfam" id="PF21238">
    <property type="entry name" value="Pus10_C"/>
    <property type="match status" value="1"/>
</dbReference>
<dbReference type="InterPro" id="IPR048741">
    <property type="entry name" value="Pus10-like_C"/>
</dbReference>